<keyword evidence="7" id="KW-0862">Zinc</keyword>
<dbReference type="GeneID" id="103186315"/>
<evidence type="ECO:0000313" key="22">
    <source>
        <dbReference type="Ensembl" id="ENSCMIP00000038874.1"/>
    </source>
</evidence>
<evidence type="ECO:0000256" key="3">
    <source>
        <dbReference type="ARBA" id="ARBA00022553"/>
    </source>
</evidence>
<keyword evidence="3" id="KW-0597">Phosphoprotein</keyword>
<evidence type="ECO:0000256" key="19">
    <source>
        <dbReference type="SAM" id="MobiDB-lite"/>
    </source>
</evidence>
<evidence type="ECO:0000313" key="23">
    <source>
        <dbReference type="Proteomes" id="UP000314986"/>
    </source>
</evidence>
<organism evidence="21">
    <name type="scientific">Callorhinchus milii</name>
    <name type="common">Ghost shark</name>
    <dbReference type="NCBI Taxonomy" id="7868"/>
    <lineage>
        <taxon>Eukaryota</taxon>
        <taxon>Metazoa</taxon>
        <taxon>Chordata</taxon>
        <taxon>Craniata</taxon>
        <taxon>Vertebrata</taxon>
        <taxon>Chondrichthyes</taxon>
        <taxon>Holocephali</taxon>
        <taxon>Chimaeriformes</taxon>
        <taxon>Callorhinchidae</taxon>
        <taxon>Callorhinchus</taxon>
    </lineage>
</organism>
<dbReference type="KEGG" id="cmk:103186315"/>
<dbReference type="AlphaFoldDB" id="V9KEX0"/>
<evidence type="ECO:0000256" key="8">
    <source>
        <dbReference type="ARBA" id="ARBA00022843"/>
    </source>
</evidence>
<gene>
    <name evidence="22" type="primary">tnip2</name>
</gene>
<dbReference type="Pfam" id="PF12180">
    <property type="entry name" value="EABR"/>
    <property type="match status" value="1"/>
</dbReference>
<feature type="coiled-coil region" evidence="18">
    <location>
        <begin position="62"/>
        <end position="176"/>
    </location>
</feature>
<evidence type="ECO:0000256" key="12">
    <source>
        <dbReference type="ARBA" id="ARBA00023198"/>
    </source>
</evidence>
<evidence type="ECO:0000256" key="16">
    <source>
        <dbReference type="ARBA" id="ARBA00079469"/>
    </source>
</evidence>
<reference evidence="23" key="1">
    <citation type="journal article" date="2006" name="Science">
        <title>Ancient noncoding elements conserved in the human genome.</title>
        <authorList>
            <person name="Venkatesh B."/>
            <person name="Kirkness E.F."/>
            <person name="Loh Y.H."/>
            <person name="Halpern A.L."/>
            <person name="Lee A.P."/>
            <person name="Johnson J."/>
            <person name="Dandona N."/>
            <person name="Viswanathan L.D."/>
            <person name="Tay A."/>
            <person name="Venter J.C."/>
            <person name="Strausberg R.L."/>
            <person name="Brenner S."/>
        </authorList>
    </citation>
    <scope>NUCLEOTIDE SEQUENCE [LARGE SCALE GENOMIC DNA]</scope>
</reference>
<evidence type="ECO:0000256" key="11">
    <source>
        <dbReference type="ARBA" id="ARBA00023163"/>
    </source>
</evidence>
<keyword evidence="6 17" id="KW-0863">Zinc-finger</keyword>
<dbReference type="GO" id="GO:0006954">
    <property type="term" value="P:inflammatory response"/>
    <property type="evidence" value="ECO:0007669"/>
    <property type="project" value="UniProtKB-KW"/>
</dbReference>
<evidence type="ECO:0000256" key="4">
    <source>
        <dbReference type="ARBA" id="ARBA00022703"/>
    </source>
</evidence>
<keyword evidence="9" id="KW-0805">Transcription regulation</keyword>
<keyword evidence="11" id="KW-0804">Transcription</keyword>
<keyword evidence="23" id="KW-1185">Reference proteome</keyword>
<keyword evidence="12" id="KW-0395">Inflammatory response</keyword>
<dbReference type="InterPro" id="IPR034735">
    <property type="entry name" value="NEMO_ZF"/>
</dbReference>
<evidence type="ECO:0000256" key="14">
    <source>
        <dbReference type="ARBA" id="ARBA00063508"/>
    </source>
</evidence>
<dbReference type="FunFam" id="1.20.5.990:FF:000005">
    <property type="entry name" value="TNFAIP3 interacting protein 2"/>
    <property type="match status" value="1"/>
</dbReference>
<proteinExistence type="evidence at transcript level"/>
<reference evidence="22" key="4">
    <citation type="submission" date="2025-05" db="UniProtKB">
        <authorList>
            <consortium name="Ensembl"/>
        </authorList>
    </citation>
    <scope>IDENTIFICATION</scope>
</reference>
<dbReference type="PANTHER" id="PTHR31882">
    <property type="entry name" value="TNFAIP3-INTERACTING PROTEIN COILED COIL FAMILY MEMBER"/>
    <property type="match status" value="1"/>
</dbReference>
<dbReference type="GO" id="GO:0034134">
    <property type="term" value="P:toll-like receptor 2 signaling pathway"/>
    <property type="evidence" value="ECO:0007669"/>
    <property type="project" value="TreeGrafter"/>
</dbReference>
<feature type="region of interest" description="Disordered" evidence="19">
    <location>
        <begin position="443"/>
        <end position="468"/>
    </location>
</feature>
<comment type="subunit">
    <text evidence="14">Interacts with STK11/LKB1, TNFAIP3, IKBKG, NFKB1, MAP3K8, TEK, RIPK1, CHUK, IKBKB and SMARCD1. Interacts with polyubiquitin.</text>
</comment>
<comment type="subcellular location">
    <subcellularLocation>
        <location evidence="1">Cytoplasm</location>
    </subcellularLocation>
</comment>
<protein>
    <recommendedName>
        <fullName evidence="15">TNFAIP3-interacting protein 2</fullName>
    </recommendedName>
    <alternativeName>
        <fullName evidence="16">A20-binding inhibitor of NF-kappa-B activation 2</fullName>
    </alternativeName>
</protein>
<dbReference type="GO" id="GO:0043123">
    <property type="term" value="P:positive regulation of canonical NF-kappaB signal transduction"/>
    <property type="evidence" value="ECO:0007669"/>
    <property type="project" value="TreeGrafter"/>
</dbReference>
<evidence type="ECO:0000256" key="6">
    <source>
        <dbReference type="ARBA" id="ARBA00022771"/>
    </source>
</evidence>
<name>V9KEX0_CALMI</name>
<dbReference type="GO" id="GO:0006357">
    <property type="term" value="P:regulation of transcription by RNA polymerase II"/>
    <property type="evidence" value="ECO:0007669"/>
    <property type="project" value="TreeGrafter"/>
</dbReference>
<evidence type="ECO:0000256" key="10">
    <source>
        <dbReference type="ARBA" id="ARBA00023054"/>
    </source>
</evidence>
<dbReference type="Ensembl" id="ENSCMIT00000039429.1">
    <property type="protein sequence ID" value="ENSCMIP00000038874.1"/>
    <property type="gene ID" value="ENSCMIG00000016312.1"/>
</dbReference>
<dbReference type="GO" id="GO:0034138">
    <property type="term" value="P:toll-like receptor 3 signaling pathway"/>
    <property type="evidence" value="ECO:0007669"/>
    <property type="project" value="TreeGrafter"/>
</dbReference>
<dbReference type="OMA" id="PTERSNQ"/>
<feature type="domain" description="CCHC NOA-type" evidence="20">
    <location>
        <begin position="470"/>
        <end position="502"/>
    </location>
</feature>
<accession>V9KEX0</accession>
<dbReference type="EMBL" id="JW863869">
    <property type="protein sequence ID" value="AFO96386.1"/>
    <property type="molecule type" value="mRNA"/>
</dbReference>
<evidence type="ECO:0000256" key="7">
    <source>
        <dbReference type="ARBA" id="ARBA00022833"/>
    </source>
</evidence>
<dbReference type="CTD" id="79155"/>
<dbReference type="Gene3D" id="1.20.5.990">
    <property type="entry name" value="Nemo cc2-lz domain - 1d5 darpin complex"/>
    <property type="match status" value="1"/>
</dbReference>
<reference evidence="23" key="2">
    <citation type="journal article" date="2007" name="PLoS Biol.">
        <title>Survey sequencing and comparative analysis of the elephant shark (Callorhinchus milii) genome.</title>
        <authorList>
            <person name="Venkatesh B."/>
            <person name="Kirkness E.F."/>
            <person name="Loh Y.H."/>
            <person name="Halpern A.L."/>
            <person name="Lee A.P."/>
            <person name="Johnson J."/>
            <person name="Dandona N."/>
            <person name="Viswanathan L.D."/>
            <person name="Tay A."/>
            <person name="Venter J.C."/>
            <person name="Strausberg R.L."/>
            <person name="Brenner S."/>
        </authorList>
    </citation>
    <scope>NUCLEOTIDE SEQUENCE [LARGE SCALE GENOMIC DNA]</scope>
</reference>
<keyword evidence="4" id="KW-0053">Apoptosis</keyword>
<evidence type="ECO:0000256" key="9">
    <source>
        <dbReference type="ARBA" id="ARBA00023015"/>
    </source>
</evidence>
<evidence type="ECO:0000259" key="20">
    <source>
        <dbReference type="PROSITE" id="PS51801"/>
    </source>
</evidence>
<reference evidence="21 23" key="3">
    <citation type="journal article" date="2014" name="Nature">
        <title>Elephant shark genome provides unique insights into gnathostome evolution.</title>
        <authorList>
            <consortium name="International Elephant Shark Genome Sequencing Consortium"/>
            <person name="Venkatesh B."/>
            <person name="Lee A.P."/>
            <person name="Ravi V."/>
            <person name="Maurya A.K."/>
            <person name="Lian M.M."/>
            <person name="Swann J.B."/>
            <person name="Ohta Y."/>
            <person name="Flajnik M.F."/>
            <person name="Sutoh Y."/>
            <person name="Kasahara M."/>
            <person name="Hoon S."/>
            <person name="Gangu V."/>
            <person name="Roy S.W."/>
            <person name="Irimia M."/>
            <person name="Korzh V."/>
            <person name="Kondrychyn I."/>
            <person name="Lim Z.W."/>
            <person name="Tay B.H."/>
            <person name="Tohari S."/>
            <person name="Kong K.W."/>
            <person name="Ho S."/>
            <person name="Lorente-Galdos B."/>
            <person name="Quilez J."/>
            <person name="Marques-Bonet T."/>
            <person name="Raney B.J."/>
            <person name="Ingham P.W."/>
            <person name="Tay A."/>
            <person name="Hillier L.W."/>
            <person name="Minx P."/>
            <person name="Boehm T."/>
            <person name="Wilson R.K."/>
            <person name="Brenner S."/>
            <person name="Warren W.C."/>
        </authorList>
    </citation>
    <scope>NUCLEOTIDE SEQUENCE</scope>
    <source>
        <tissue evidence="21">Spleen</tissue>
    </source>
</reference>
<evidence type="ECO:0000256" key="2">
    <source>
        <dbReference type="ARBA" id="ARBA00022490"/>
    </source>
</evidence>
<dbReference type="GO" id="GO:0005737">
    <property type="term" value="C:cytoplasm"/>
    <property type="evidence" value="ECO:0007669"/>
    <property type="project" value="UniProtKB-SubCell"/>
</dbReference>
<evidence type="ECO:0000313" key="21">
    <source>
        <dbReference type="EMBL" id="AFO96386.1"/>
    </source>
</evidence>
<dbReference type="GO" id="GO:0006915">
    <property type="term" value="P:apoptotic process"/>
    <property type="evidence" value="ECO:0007669"/>
    <property type="project" value="UniProtKB-KW"/>
</dbReference>
<evidence type="ECO:0000256" key="5">
    <source>
        <dbReference type="ARBA" id="ARBA00022723"/>
    </source>
</evidence>
<dbReference type="Proteomes" id="UP000314986">
    <property type="component" value="Unassembled WGS sequence"/>
</dbReference>
<dbReference type="GeneTree" id="ENSGT00510000046908"/>
<evidence type="ECO:0000256" key="18">
    <source>
        <dbReference type="SAM" id="Coils"/>
    </source>
</evidence>
<dbReference type="Gene3D" id="1.20.5.1180">
    <property type="entry name" value="Geminin coiled-coil domain"/>
    <property type="match status" value="1"/>
</dbReference>
<dbReference type="OrthoDB" id="6066489at2759"/>
<keyword evidence="10 18" id="KW-0175">Coiled coil</keyword>
<dbReference type="GO" id="GO:0071222">
    <property type="term" value="P:cellular response to lipopolysaccharide"/>
    <property type="evidence" value="ECO:0007669"/>
    <property type="project" value="TreeGrafter"/>
</dbReference>
<evidence type="ECO:0000256" key="15">
    <source>
        <dbReference type="ARBA" id="ARBA00073020"/>
    </source>
</evidence>
<dbReference type="GO" id="GO:0008270">
    <property type="term" value="F:zinc ion binding"/>
    <property type="evidence" value="ECO:0007669"/>
    <property type="project" value="UniProtKB-KW"/>
</dbReference>
<dbReference type="GO" id="GO:0070530">
    <property type="term" value="F:K63-linked polyubiquitin modification-dependent protein binding"/>
    <property type="evidence" value="ECO:0007669"/>
    <property type="project" value="InterPro"/>
</dbReference>
<keyword evidence="2" id="KW-0963">Cytoplasm</keyword>
<dbReference type="PROSITE" id="PS51801">
    <property type="entry name" value="ZF_CCHC_NOA"/>
    <property type="match status" value="1"/>
</dbReference>
<keyword evidence="8" id="KW-0832">Ubl conjugation</keyword>
<dbReference type="PANTHER" id="PTHR31882:SF6">
    <property type="entry name" value="TNFAIP3-INTERACTING PROTEIN 2"/>
    <property type="match status" value="1"/>
</dbReference>
<feature type="coiled-coil region" evidence="18">
    <location>
        <begin position="327"/>
        <end position="410"/>
    </location>
</feature>
<evidence type="ECO:0000256" key="1">
    <source>
        <dbReference type="ARBA" id="ARBA00004496"/>
    </source>
</evidence>
<keyword evidence="5" id="KW-0479">Metal-binding</keyword>
<dbReference type="RefSeq" id="XP_007903442.1">
    <property type="nucleotide sequence ID" value="XM_007905251.2"/>
</dbReference>
<sequence>MSSKKSSDSPARRVANYNVVEELVERLQKENRSLKGILRGQTTINTFYHEARQELGHLAHQVAVKDSLIKELRARLELYEQKATCNPQDSALPCALPSRSLLDSLLQQISRLKQQLTDCQSDWRQDRDKLVQEEKRLQQQLREKERDMQQLMSCPEHEKEAEIMKLRRAMKEKERLHATREVWCRSLTDETEELRARLAGTAKMCQQLALQLEEKQPKRQHSALEEQVSTEQPNKLNEMDFSDAATLQAANCKLVEENRALKEKAIYVEDLNAKWQRYDSSREEYIKGIHSQLRELQTKVGQQKGFSAVAAAPDMLQHEILRLNRLLGEKIKECSRLEGQRDGLEKEKSDVQRAREVDWERMQMLEHQVMVYTDDFRSERADRERAQSRIQELEEELANLKQQLLRKQETRNSAVHHQAPLGHMNMYFVEPDGAEQLLGNVANQSASNRSSEPPDPARRTGASRGPELEARLQGSLQCPKCLRVFNDEISEECLKHIADCCQ</sequence>
<evidence type="ECO:0000256" key="13">
    <source>
        <dbReference type="ARBA" id="ARBA00055998"/>
    </source>
</evidence>
<feature type="region of interest" description="Disordered" evidence="19">
    <location>
        <begin position="215"/>
        <end position="236"/>
    </location>
</feature>
<evidence type="ECO:0000256" key="17">
    <source>
        <dbReference type="PROSITE-ProRule" id="PRU01142"/>
    </source>
</evidence>
<comment type="function">
    <text evidence="13">Inhibits NF-kappa-B activation by blocking the interaction of RIPK1 with its downstream effector NEMO/IKBKG. Forms a ternary complex with NFKB1 and MAP3K8 but appears to function upstream of MAP3K8 in the TLR4 signaling pathway that regulates MAP3K8 activation. Involved in activation of the MEK/ERK signaling pathway during innate immune response; this function seems to be stimulus- and cell type specific. Required for stability of MAP3K8. Involved in regulation of apoptosis in endothelial cells; promotes TEK agonist-stimulated endothelial survival. May act as transcriptional coactivator when translocated to the nucleus. Enhances CHUK-mediated NF-kappa-B activation involving NF-kappa-B p50-p65 and p50-c-Rel complexes.</text>
</comment>
<dbReference type="InterPro" id="IPR022008">
    <property type="entry name" value="EABR"/>
</dbReference>